<sequence>MGMKITHIVLPFVFLFGPSAGAVPNEKVVVPRESRSHLDQPDKEKERFTFSAPLFWQLMQNSVDQILDDMEPTLEPIWEELMAPTGSMNPDWQEAGVDVLALLSSRSGGFAGNALLSSGESPSITFFGRIPPKLLKDWQLIHAGENSTEPGEAVSGGFVALGKRHIVFFDGTKTEMLGRAHCTPEGIEDLPSHFRVYRDSRFSFDTTTDEDLDPEIEAMVLMRLFAAIDFPQICVVYEAAGKDMFREVTYNRNGEPLGNVDDGTQLTRIVQNFDLREQLTSKASSSLFDFIEEDAQDE</sequence>
<reference evidence="3" key="1">
    <citation type="submission" date="2016-11" db="EMBL/GenBank/DDBJ databases">
        <authorList>
            <person name="Varghese N."/>
            <person name="Submissions S."/>
        </authorList>
    </citation>
    <scope>NUCLEOTIDE SEQUENCE [LARGE SCALE GENOMIC DNA]</scope>
    <source>
        <strain evidence="3">DSM 22363</strain>
    </source>
</reference>
<accession>A0A1N6CM37</accession>
<dbReference type="EMBL" id="FSQW01000001">
    <property type="protein sequence ID" value="SIN59555.1"/>
    <property type="molecule type" value="Genomic_DNA"/>
</dbReference>
<protein>
    <submittedName>
        <fullName evidence="2">Uncharacterized protein</fullName>
    </submittedName>
</protein>
<keyword evidence="3" id="KW-1185">Reference proteome</keyword>
<name>A0A1N6CM37_9SPHN</name>
<feature type="signal peptide" evidence="1">
    <location>
        <begin position="1"/>
        <end position="22"/>
    </location>
</feature>
<evidence type="ECO:0000313" key="3">
    <source>
        <dbReference type="Proteomes" id="UP000185192"/>
    </source>
</evidence>
<proteinExistence type="predicted"/>
<dbReference type="AlphaFoldDB" id="A0A1N6CM37"/>
<gene>
    <name evidence="2" type="ORF">SAMN02745824_0083</name>
</gene>
<keyword evidence="1" id="KW-0732">Signal</keyword>
<evidence type="ECO:0000313" key="2">
    <source>
        <dbReference type="EMBL" id="SIN59555.1"/>
    </source>
</evidence>
<organism evidence="2 3">
    <name type="scientific">Parasphingorhabdus marina DSM 22363</name>
    <dbReference type="NCBI Taxonomy" id="1123272"/>
    <lineage>
        <taxon>Bacteria</taxon>
        <taxon>Pseudomonadati</taxon>
        <taxon>Pseudomonadota</taxon>
        <taxon>Alphaproteobacteria</taxon>
        <taxon>Sphingomonadales</taxon>
        <taxon>Sphingomonadaceae</taxon>
        <taxon>Parasphingorhabdus</taxon>
    </lineage>
</organism>
<dbReference type="OrthoDB" id="7593739at2"/>
<evidence type="ECO:0000256" key="1">
    <source>
        <dbReference type="SAM" id="SignalP"/>
    </source>
</evidence>
<dbReference type="RefSeq" id="WP_074203207.1">
    <property type="nucleotide sequence ID" value="NZ_FSQW01000001.1"/>
</dbReference>
<feature type="chain" id="PRO_5012116525" evidence="1">
    <location>
        <begin position="23"/>
        <end position="298"/>
    </location>
</feature>
<dbReference type="Proteomes" id="UP000185192">
    <property type="component" value="Unassembled WGS sequence"/>
</dbReference>